<feature type="domain" description="DH" evidence="3">
    <location>
        <begin position="287"/>
        <end position="533"/>
    </location>
</feature>
<reference evidence="4" key="1">
    <citation type="submission" date="2020-10" db="EMBL/GenBank/DDBJ databases">
        <title>High-Quality Genome Resource of Clonostachys rosea strain S41 by Oxford Nanopore Long-Read Sequencing.</title>
        <authorList>
            <person name="Wang H."/>
        </authorList>
    </citation>
    <scope>NUCLEOTIDE SEQUENCE</scope>
    <source>
        <strain evidence="4">S41</strain>
    </source>
</reference>
<dbReference type="Gene3D" id="1.20.900.10">
    <property type="entry name" value="Dbl homology (DH) domain"/>
    <property type="match status" value="1"/>
</dbReference>
<dbReference type="PANTHER" id="PTHR45818">
    <property type="entry name" value="PROTEIN VAV"/>
    <property type="match status" value="1"/>
</dbReference>
<evidence type="ECO:0000256" key="1">
    <source>
        <dbReference type="SAM" id="MobiDB-lite"/>
    </source>
</evidence>
<protein>
    <recommendedName>
        <fullName evidence="3">DH domain-containing protein</fullName>
    </recommendedName>
</protein>
<dbReference type="Pfam" id="PF00621">
    <property type="entry name" value="RhoGEF"/>
    <property type="match status" value="1"/>
</dbReference>
<organism evidence="4 5">
    <name type="scientific">Bionectria ochroleuca</name>
    <name type="common">Gliocladium roseum</name>
    <dbReference type="NCBI Taxonomy" id="29856"/>
    <lineage>
        <taxon>Eukaryota</taxon>
        <taxon>Fungi</taxon>
        <taxon>Dikarya</taxon>
        <taxon>Ascomycota</taxon>
        <taxon>Pezizomycotina</taxon>
        <taxon>Sordariomycetes</taxon>
        <taxon>Hypocreomycetidae</taxon>
        <taxon>Hypocreales</taxon>
        <taxon>Bionectriaceae</taxon>
        <taxon>Clonostachys</taxon>
    </lineage>
</organism>
<dbReference type="EMBL" id="JADCTT010000004">
    <property type="protein sequence ID" value="KAF9753407.1"/>
    <property type="molecule type" value="Genomic_DNA"/>
</dbReference>
<feature type="transmembrane region" description="Helical" evidence="2">
    <location>
        <begin position="26"/>
        <end position="56"/>
    </location>
</feature>
<feature type="region of interest" description="Disordered" evidence="1">
    <location>
        <begin position="123"/>
        <end position="158"/>
    </location>
</feature>
<evidence type="ECO:0000256" key="2">
    <source>
        <dbReference type="SAM" id="Phobius"/>
    </source>
</evidence>
<dbReference type="SMART" id="SM00325">
    <property type="entry name" value="RhoGEF"/>
    <property type="match status" value="1"/>
</dbReference>
<dbReference type="AlphaFoldDB" id="A0A8H7TNP5"/>
<proteinExistence type="predicted"/>
<sequence length="1003" mass="111300">MPFSTCLTSPCYDPVRSSGQLFWHFWWLWANFGILVSLRFFVSLVLDLFVFSMALVDSSSYTHHRAFLSSRQSSFLGPSIPESVKASDPKPSHLIPCSDSDIIASSFSLASFDPLFVAVGDNPSREASCPRPQAASSNSAGLEQPTTQPIPSFDYKPQRKAPFQKWMQSLRRKAVRMQSVPVPDNISHQGLTPYDTQEKLSLRSLGHRASSSGSSFHFVSAIRSASVSLASASIVTRPRRNTTRSFRLSKTDRSSRGSISGPRLSEDSIGPERTLVLDAAMVGRSLQRRRILEELINTEECYIGDIRFLKNVYVTILASLPTLQGGLRASINRNLAEIIELHEEILGELHRVVPISEYTQTEASISLSQMPAHPAHRRWRSLDAVPKHDKSGPLLQASPGMDTEPQIAAEVARIFTRRVNRFFIYKEYGAKYEMMVKDVASAPQAMPEWDTYQRGLEALASTLGSAKHLLDTTRKSLTLNDLLVKPVQRICKYPLLFAELLKYTPVFDCPNSHMEIESALSRLREATGEINKATDDAEVKTTLEKTWLLQDRLVFPHRNLDAATRNQIRTFGRIELCGVLHVCWQTTVGVDGKYLICLLYRNVMCLATAGRADPYYTIVASVNLHASRIEEVDNGRGLQCHTAPFSWKLVFECNQQLYEMILTACSPKEESEWRSRLSQPRKDEQEMRDTTTFSSLELNIKSLGTVFGKPGTVARRLSIHRATTVGAKSPLCQVILKNTTVLKDGTNHSSSSTAINRSQSLLCTNTTSRLPVIAPARAERARLEAQLGDVWSRGILPFPGMASRSRSDHLVRASSVMKKLSVASLASSFGKRSGSLGQRSISLTDPADGESCKLEDNQGLEAVSVIKEDLLDSEALKVENQHQVCSPNLPPFDKPIPKVELENTLDIANVFHPEPLVIGSVSRPTDEKDFASPAPRKASVNSGHLSRSYTAGSSPSCNLVKENNCKGQMTRARPLVDGQRWELPELMGRDMCFVTSSDEGHHA</sequence>
<feature type="compositionally biased region" description="Polar residues" evidence="1">
    <location>
        <begin position="939"/>
        <end position="954"/>
    </location>
</feature>
<keyword evidence="2" id="KW-1133">Transmembrane helix</keyword>
<accession>A0A8H7TNP5</accession>
<gene>
    <name evidence="4" type="ORF">IM811_012165</name>
</gene>
<evidence type="ECO:0000313" key="5">
    <source>
        <dbReference type="Proteomes" id="UP000616885"/>
    </source>
</evidence>
<dbReference type="Proteomes" id="UP000616885">
    <property type="component" value="Unassembled WGS sequence"/>
</dbReference>
<feature type="compositionally biased region" description="Polar residues" evidence="1">
    <location>
        <begin position="134"/>
        <end position="150"/>
    </location>
</feature>
<evidence type="ECO:0000313" key="4">
    <source>
        <dbReference type="EMBL" id="KAF9753407.1"/>
    </source>
</evidence>
<dbReference type="PANTHER" id="PTHR45818:SF3">
    <property type="entry name" value="PROTEIN VAV"/>
    <property type="match status" value="1"/>
</dbReference>
<feature type="region of interest" description="Disordered" evidence="1">
    <location>
        <begin position="240"/>
        <end position="267"/>
    </location>
</feature>
<comment type="caution">
    <text evidence="4">The sequence shown here is derived from an EMBL/GenBank/DDBJ whole genome shotgun (WGS) entry which is preliminary data.</text>
</comment>
<keyword evidence="2" id="KW-0812">Transmembrane</keyword>
<dbReference type="SUPFAM" id="SSF48065">
    <property type="entry name" value="DBL homology domain (DH-domain)"/>
    <property type="match status" value="1"/>
</dbReference>
<name>A0A8H7TNP5_BIOOC</name>
<dbReference type="GO" id="GO:0005737">
    <property type="term" value="C:cytoplasm"/>
    <property type="evidence" value="ECO:0007669"/>
    <property type="project" value="TreeGrafter"/>
</dbReference>
<keyword evidence="2" id="KW-0472">Membrane</keyword>
<evidence type="ECO:0000259" key="3">
    <source>
        <dbReference type="PROSITE" id="PS50010"/>
    </source>
</evidence>
<dbReference type="GO" id="GO:0005085">
    <property type="term" value="F:guanyl-nucleotide exchange factor activity"/>
    <property type="evidence" value="ECO:0007669"/>
    <property type="project" value="InterPro"/>
</dbReference>
<feature type="region of interest" description="Disordered" evidence="1">
    <location>
        <begin position="922"/>
        <end position="954"/>
    </location>
</feature>
<dbReference type="PROSITE" id="PS50010">
    <property type="entry name" value="DH_2"/>
    <property type="match status" value="1"/>
</dbReference>
<feature type="region of interest" description="Disordered" evidence="1">
    <location>
        <begin position="830"/>
        <end position="854"/>
    </location>
</feature>
<dbReference type="InterPro" id="IPR000219">
    <property type="entry name" value="DH_dom"/>
</dbReference>
<dbReference type="InterPro" id="IPR035899">
    <property type="entry name" value="DBL_dom_sf"/>
</dbReference>